<dbReference type="Gene3D" id="1.10.150.240">
    <property type="entry name" value="Putative phosphatase, domain 2"/>
    <property type="match status" value="1"/>
</dbReference>
<dbReference type="NCBIfam" id="TIGR01549">
    <property type="entry name" value="HAD-SF-IA-v1"/>
    <property type="match status" value="1"/>
</dbReference>
<dbReference type="InterPro" id="IPR023214">
    <property type="entry name" value="HAD_sf"/>
</dbReference>
<dbReference type="Gene3D" id="3.40.50.1000">
    <property type="entry name" value="HAD superfamily/HAD-like"/>
    <property type="match status" value="1"/>
</dbReference>
<dbReference type="Proteomes" id="UP000292346">
    <property type="component" value="Unassembled WGS sequence"/>
</dbReference>
<dbReference type="GO" id="GO:0008967">
    <property type="term" value="F:phosphoglycolate phosphatase activity"/>
    <property type="evidence" value="ECO:0007669"/>
    <property type="project" value="TreeGrafter"/>
</dbReference>
<dbReference type="SUPFAM" id="SSF56784">
    <property type="entry name" value="HAD-like"/>
    <property type="match status" value="1"/>
</dbReference>
<dbReference type="InterPro" id="IPR050155">
    <property type="entry name" value="HAD-like_hydrolase_sf"/>
</dbReference>
<dbReference type="InterPro" id="IPR036412">
    <property type="entry name" value="HAD-like_sf"/>
</dbReference>
<dbReference type="AlphaFoldDB" id="A0A4R0HLY2"/>
<dbReference type="NCBIfam" id="TIGR01509">
    <property type="entry name" value="HAD-SF-IA-v3"/>
    <property type="match status" value="1"/>
</dbReference>
<sequence length="240" mass="25123">MVRESLGHARPGSRTVMIDQLEQMLASAEAVLFDFDGPICSVFDGYPARQITRELRELAGTVRHDLDDALHKANSPHDLLLAAAADPQLAAVLERALQIAELRAVDTARPTPGAAESLTACQSSGKLVAIVSNNYADAVAHYLANTGLATRVDHVEGRDPTDPTLMKPSPHLIDNAARALGVPPSVCVFVGDQTSDMEAGRTAGARTIGYANKPGKADALAIAGAEILIATMAEVAAAID</sequence>
<proteinExistence type="predicted"/>
<dbReference type="SFLD" id="SFLDG01129">
    <property type="entry name" value="C1.5:_HAD__Beta-PGM__Phosphata"/>
    <property type="match status" value="1"/>
</dbReference>
<dbReference type="InterPro" id="IPR006439">
    <property type="entry name" value="HAD-SF_hydro_IA"/>
</dbReference>
<reference evidence="1 2" key="1">
    <citation type="submission" date="2019-02" db="EMBL/GenBank/DDBJ databases">
        <title>Kribbella capetownensis sp. nov. and Kribbella speibonae sp. nov., isolated from soil.</title>
        <authorList>
            <person name="Curtis S.M."/>
            <person name="Norton I."/>
            <person name="Everest G.J."/>
            <person name="Meyers P.R."/>
        </authorList>
    </citation>
    <scope>NUCLEOTIDE SEQUENCE [LARGE SCALE GENOMIC DNA]</scope>
    <source>
        <strain evidence="1 2">KCTC 29219</strain>
    </source>
</reference>
<gene>
    <name evidence="1" type="ORF">E0H45_06245</name>
</gene>
<dbReference type="EMBL" id="SJJZ01000001">
    <property type="protein sequence ID" value="TCC10900.1"/>
    <property type="molecule type" value="Genomic_DNA"/>
</dbReference>
<evidence type="ECO:0000313" key="2">
    <source>
        <dbReference type="Proteomes" id="UP000292346"/>
    </source>
</evidence>
<dbReference type="PANTHER" id="PTHR43434">
    <property type="entry name" value="PHOSPHOGLYCOLATE PHOSPHATASE"/>
    <property type="match status" value="1"/>
</dbReference>
<comment type="caution">
    <text evidence="1">The sequence shown here is derived from an EMBL/GenBank/DDBJ whole genome shotgun (WGS) entry which is preliminary data.</text>
</comment>
<keyword evidence="1" id="KW-0378">Hydrolase</keyword>
<dbReference type="CDD" id="cd01427">
    <property type="entry name" value="HAD_like"/>
    <property type="match status" value="1"/>
</dbReference>
<dbReference type="SFLD" id="SFLDS00003">
    <property type="entry name" value="Haloacid_Dehalogenase"/>
    <property type="match status" value="1"/>
</dbReference>
<dbReference type="Pfam" id="PF00702">
    <property type="entry name" value="Hydrolase"/>
    <property type="match status" value="1"/>
</dbReference>
<dbReference type="InterPro" id="IPR023198">
    <property type="entry name" value="PGP-like_dom2"/>
</dbReference>
<dbReference type="PANTHER" id="PTHR43434:SF1">
    <property type="entry name" value="PHOSPHOGLYCOLATE PHOSPHATASE"/>
    <property type="match status" value="1"/>
</dbReference>
<dbReference type="GO" id="GO:0005829">
    <property type="term" value="C:cytosol"/>
    <property type="evidence" value="ECO:0007669"/>
    <property type="project" value="TreeGrafter"/>
</dbReference>
<organism evidence="1 2">
    <name type="scientific">Kribbella soli</name>
    <dbReference type="NCBI Taxonomy" id="1124743"/>
    <lineage>
        <taxon>Bacteria</taxon>
        <taxon>Bacillati</taxon>
        <taxon>Actinomycetota</taxon>
        <taxon>Actinomycetes</taxon>
        <taxon>Propionibacteriales</taxon>
        <taxon>Kribbellaceae</taxon>
        <taxon>Kribbella</taxon>
    </lineage>
</organism>
<dbReference type="GO" id="GO:0006281">
    <property type="term" value="P:DNA repair"/>
    <property type="evidence" value="ECO:0007669"/>
    <property type="project" value="TreeGrafter"/>
</dbReference>
<accession>A0A4R0HLY2</accession>
<dbReference type="OrthoDB" id="4547358at2"/>
<name>A0A4R0HLY2_9ACTN</name>
<protein>
    <submittedName>
        <fullName evidence="1">HAD family hydrolase</fullName>
    </submittedName>
</protein>
<evidence type="ECO:0000313" key="1">
    <source>
        <dbReference type="EMBL" id="TCC10900.1"/>
    </source>
</evidence>
<keyword evidence="2" id="KW-1185">Reference proteome</keyword>